<feature type="region of interest" description="Disordered" evidence="1">
    <location>
        <begin position="62"/>
        <end position="85"/>
    </location>
</feature>
<accession>A0A8R1Z363</accession>
<keyword evidence="2" id="KW-0732">Signal</keyword>
<evidence type="ECO:0000313" key="3">
    <source>
        <dbReference type="EnsemblMetazoa" id="PPA42842.1"/>
    </source>
</evidence>
<gene>
    <name evidence="3" type="primary">WBGene00281211</name>
</gene>
<feature type="compositionally biased region" description="Polar residues" evidence="1">
    <location>
        <begin position="62"/>
        <end position="80"/>
    </location>
</feature>
<keyword evidence="4" id="KW-1185">Reference proteome</keyword>
<evidence type="ECO:0000313" key="4">
    <source>
        <dbReference type="Proteomes" id="UP000005239"/>
    </source>
</evidence>
<protein>
    <submittedName>
        <fullName evidence="3">Uncharacterized protein</fullName>
    </submittedName>
</protein>
<evidence type="ECO:0000256" key="1">
    <source>
        <dbReference type="SAM" id="MobiDB-lite"/>
    </source>
</evidence>
<feature type="signal peptide" evidence="2">
    <location>
        <begin position="1"/>
        <end position="18"/>
    </location>
</feature>
<proteinExistence type="predicted"/>
<feature type="chain" id="PRO_5043501081" evidence="2">
    <location>
        <begin position="19"/>
        <end position="417"/>
    </location>
</feature>
<reference evidence="3" key="2">
    <citation type="submission" date="2022-06" db="UniProtKB">
        <authorList>
            <consortium name="EnsemblMetazoa"/>
        </authorList>
    </citation>
    <scope>IDENTIFICATION</scope>
    <source>
        <strain evidence="3">PS312</strain>
    </source>
</reference>
<evidence type="ECO:0000256" key="2">
    <source>
        <dbReference type="SAM" id="SignalP"/>
    </source>
</evidence>
<organism evidence="3 4">
    <name type="scientific">Pristionchus pacificus</name>
    <name type="common">Parasitic nematode worm</name>
    <dbReference type="NCBI Taxonomy" id="54126"/>
    <lineage>
        <taxon>Eukaryota</taxon>
        <taxon>Metazoa</taxon>
        <taxon>Ecdysozoa</taxon>
        <taxon>Nematoda</taxon>
        <taxon>Chromadorea</taxon>
        <taxon>Rhabditida</taxon>
        <taxon>Rhabditina</taxon>
        <taxon>Diplogasteromorpha</taxon>
        <taxon>Diplogasteroidea</taxon>
        <taxon>Neodiplogasteridae</taxon>
        <taxon>Pristionchus</taxon>
    </lineage>
</organism>
<sequence>MIRLGVLCLAIAASSVQGQEVSGCPYKPKTGAIYEPARLMVIDNSTKCAQSLARADTNLRTAQTTPSAQMARNGQPNNARRSPLRHWSTIRSSLASKPCPRGFGSITRLAEATLKNSNWIMYAFGSIATSETVTAAAASFNCESTSNNTPDPTGPTTGEIKCGCPYQPKSGTGYDPTKLFIVDGADKKCTLACENGYMLENRANYAECTNGQKWTAQQRETFTTQALVDNPFLTCIKAMPKMYAFGSIATSETVTAAAASFNCESTSNNTPDPTGPTTGGGLALFIVDGADKKCTLACENGYMLENRANYVECTNGQTWLGQNRETFGIGKLVDNPLLTCVQATAAKTCPAGIMKTFTCANCDPSKIMVTPGTKGECTIMCDRGGNLGQLIYKPVDHGAHSENNNKLIIVISIMIIN</sequence>
<dbReference type="Proteomes" id="UP000005239">
    <property type="component" value="Unassembled WGS sequence"/>
</dbReference>
<dbReference type="EnsemblMetazoa" id="PPA42842.1">
    <property type="protein sequence ID" value="PPA42842.1"/>
    <property type="gene ID" value="WBGene00281211"/>
</dbReference>
<dbReference type="AlphaFoldDB" id="A0A2A6BH11"/>
<accession>A0A2A6BH11</accession>
<reference evidence="4" key="1">
    <citation type="journal article" date="2008" name="Nat. Genet.">
        <title>The Pristionchus pacificus genome provides a unique perspective on nematode lifestyle and parasitism.</title>
        <authorList>
            <person name="Dieterich C."/>
            <person name="Clifton S.W."/>
            <person name="Schuster L.N."/>
            <person name="Chinwalla A."/>
            <person name="Delehaunty K."/>
            <person name="Dinkelacker I."/>
            <person name="Fulton L."/>
            <person name="Fulton R."/>
            <person name="Godfrey J."/>
            <person name="Minx P."/>
            <person name="Mitreva M."/>
            <person name="Roeseler W."/>
            <person name="Tian H."/>
            <person name="Witte H."/>
            <person name="Yang S.P."/>
            <person name="Wilson R.K."/>
            <person name="Sommer R.J."/>
        </authorList>
    </citation>
    <scope>NUCLEOTIDE SEQUENCE [LARGE SCALE GENOMIC DNA]</scope>
    <source>
        <strain evidence="4">PS312</strain>
    </source>
</reference>
<name>A0A2A6BH11_PRIPA</name>